<dbReference type="OrthoDB" id="9814550at2"/>
<keyword evidence="8 12" id="KW-0472">Membrane</keyword>
<organism evidence="14 15">
    <name type="scientific">Pseudomonas mangiferae</name>
    <dbReference type="NCBI Taxonomy" id="2593654"/>
    <lineage>
        <taxon>Bacteria</taxon>
        <taxon>Pseudomonadati</taxon>
        <taxon>Pseudomonadota</taxon>
        <taxon>Gammaproteobacteria</taxon>
        <taxon>Pseudomonadales</taxon>
        <taxon>Pseudomonadaceae</taxon>
        <taxon>Pseudomonas</taxon>
    </lineage>
</organism>
<evidence type="ECO:0000256" key="5">
    <source>
        <dbReference type="ARBA" id="ARBA00022692"/>
    </source>
</evidence>
<dbReference type="Gene3D" id="1.10.3720.10">
    <property type="entry name" value="MetI-like"/>
    <property type="match status" value="1"/>
</dbReference>
<dbReference type="GO" id="GO:0022857">
    <property type="term" value="F:transmembrane transporter activity"/>
    <property type="evidence" value="ECO:0007669"/>
    <property type="project" value="InterPro"/>
</dbReference>
<feature type="transmembrane region" description="Helical" evidence="12">
    <location>
        <begin position="16"/>
        <end position="45"/>
    </location>
</feature>
<evidence type="ECO:0000256" key="1">
    <source>
        <dbReference type="ARBA" id="ARBA00004429"/>
    </source>
</evidence>
<keyword evidence="3 12" id="KW-0813">Transport</keyword>
<comment type="subcellular location">
    <subcellularLocation>
        <location evidence="1">Cell inner membrane</location>
        <topology evidence="1">Multi-pass membrane protein</topology>
    </subcellularLocation>
    <subcellularLocation>
        <location evidence="12">Cell membrane</location>
        <topology evidence="12">Multi-pass membrane protein</topology>
    </subcellularLocation>
</comment>
<evidence type="ECO:0000256" key="10">
    <source>
        <dbReference type="ARBA" id="ARBA00062718"/>
    </source>
</evidence>
<evidence type="ECO:0000256" key="6">
    <source>
        <dbReference type="ARBA" id="ARBA00022970"/>
    </source>
</evidence>
<keyword evidence="15" id="KW-1185">Reference proteome</keyword>
<dbReference type="CDD" id="cd06261">
    <property type="entry name" value="TM_PBP2"/>
    <property type="match status" value="1"/>
</dbReference>
<keyword evidence="7 12" id="KW-1133">Transmembrane helix</keyword>
<evidence type="ECO:0000313" key="15">
    <source>
        <dbReference type="Proteomes" id="UP000315235"/>
    </source>
</evidence>
<dbReference type="PANTHER" id="PTHR30614:SF0">
    <property type="entry name" value="L-CYSTINE TRANSPORT SYSTEM PERMEASE PROTEIN TCYL"/>
    <property type="match status" value="1"/>
</dbReference>
<dbReference type="PANTHER" id="PTHR30614">
    <property type="entry name" value="MEMBRANE COMPONENT OF AMINO ACID ABC TRANSPORTER"/>
    <property type="match status" value="1"/>
</dbReference>
<evidence type="ECO:0000256" key="11">
    <source>
        <dbReference type="ARBA" id="ARBA00073645"/>
    </source>
</evidence>
<accession>A0A553GTK6</accession>
<evidence type="ECO:0000256" key="7">
    <source>
        <dbReference type="ARBA" id="ARBA00022989"/>
    </source>
</evidence>
<reference evidence="14 15" key="1">
    <citation type="submission" date="2019-07" db="EMBL/GenBank/DDBJ databases">
        <title>Pseudomonas mangiferae sp. nov., isolated from bark of mango tree in Thailand.</title>
        <authorList>
            <person name="Srisuk N."/>
            <person name="Anurat P."/>
        </authorList>
    </citation>
    <scope>NUCLEOTIDE SEQUENCE [LARGE SCALE GENOMIC DNA]</scope>
    <source>
        <strain evidence="14 15">DMKU_BBB3-04</strain>
    </source>
</reference>
<dbReference type="SUPFAM" id="SSF161098">
    <property type="entry name" value="MetI-like"/>
    <property type="match status" value="1"/>
</dbReference>
<keyword evidence="5 12" id="KW-0812">Transmembrane</keyword>
<dbReference type="RefSeq" id="WP_143490335.1">
    <property type="nucleotide sequence ID" value="NZ_VJOY01000028.1"/>
</dbReference>
<comment type="function">
    <text evidence="9">Part of the ABC transporter complex GltIJKL involved in glutamate and aspartate uptake. Probably responsible for the translocation of the substrate across the membrane.</text>
</comment>
<feature type="transmembrane region" description="Helical" evidence="12">
    <location>
        <begin position="57"/>
        <end position="77"/>
    </location>
</feature>
<dbReference type="InterPro" id="IPR043429">
    <property type="entry name" value="ArtM/GltK/GlnP/TcyL/YhdX-like"/>
</dbReference>
<keyword evidence="6" id="KW-0029">Amino-acid transport</keyword>
<dbReference type="FunFam" id="1.10.3720.10:FF:000006">
    <property type="entry name" value="Glutamate/aspartate ABC transporter, permease protein GltK"/>
    <property type="match status" value="1"/>
</dbReference>
<protein>
    <recommendedName>
        <fullName evidence="11">Glutamate/aspartate import permease protein GltK</fullName>
    </recommendedName>
</protein>
<keyword evidence="4" id="KW-1003">Cell membrane</keyword>
<feature type="domain" description="ABC transmembrane type-1" evidence="13">
    <location>
        <begin position="21"/>
        <end position="209"/>
    </location>
</feature>
<dbReference type="GO" id="GO:0043190">
    <property type="term" value="C:ATP-binding cassette (ABC) transporter complex"/>
    <property type="evidence" value="ECO:0007669"/>
    <property type="project" value="InterPro"/>
</dbReference>
<dbReference type="NCBIfam" id="TIGR01726">
    <property type="entry name" value="HEQRo_perm_3TM"/>
    <property type="match status" value="1"/>
</dbReference>
<gene>
    <name evidence="14" type="ORF">FM069_20850</name>
</gene>
<evidence type="ECO:0000256" key="9">
    <source>
        <dbReference type="ARBA" id="ARBA00060298"/>
    </source>
</evidence>
<sequence length="243" mass="26833">MTFDISAFFGYLFNDFLLGGVLTTLWLTVAGVIGGLLAGMLIAMLRMSPSRLLAGFARFYIWFFRGTPLLIQLVVIYTGLPQLGVKFGVLESALIGLILNESAYMAEIVRNGFLAIPEGQREAAWALGVPRWLIVLRITLPQAFRLMIAPLGNSVNALLKATSLASVISVEEVMRRSDMLMQEHFQVLEVYAAAAVFYLALTSLWDLVQRWLERRFSRAHVRATPEVGAGAPVLAASLGRVER</sequence>
<dbReference type="InterPro" id="IPR010065">
    <property type="entry name" value="AA_ABC_transptr_permease_3TM"/>
</dbReference>
<evidence type="ECO:0000256" key="3">
    <source>
        <dbReference type="ARBA" id="ARBA00022448"/>
    </source>
</evidence>
<evidence type="ECO:0000256" key="4">
    <source>
        <dbReference type="ARBA" id="ARBA00022475"/>
    </source>
</evidence>
<evidence type="ECO:0000259" key="13">
    <source>
        <dbReference type="PROSITE" id="PS50928"/>
    </source>
</evidence>
<evidence type="ECO:0000313" key="14">
    <source>
        <dbReference type="EMBL" id="TRX72829.1"/>
    </source>
</evidence>
<dbReference type="Proteomes" id="UP000315235">
    <property type="component" value="Unassembled WGS sequence"/>
</dbReference>
<proteinExistence type="inferred from homology"/>
<dbReference type="InterPro" id="IPR000515">
    <property type="entry name" value="MetI-like"/>
</dbReference>
<evidence type="ECO:0000256" key="12">
    <source>
        <dbReference type="RuleBase" id="RU363032"/>
    </source>
</evidence>
<comment type="caution">
    <text evidence="14">The sequence shown here is derived from an EMBL/GenBank/DDBJ whole genome shotgun (WGS) entry which is preliminary data.</text>
</comment>
<evidence type="ECO:0000256" key="2">
    <source>
        <dbReference type="ARBA" id="ARBA00010072"/>
    </source>
</evidence>
<dbReference type="EMBL" id="VJOY01000028">
    <property type="protein sequence ID" value="TRX72829.1"/>
    <property type="molecule type" value="Genomic_DNA"/>
</dbReference>
<evidence type="ECO:0000256" key="8">
    <source>
        <dbReference type="ARBA" id="ARBA00023136"/>
    </source>
</evidence>
<comment type="similarity">
    <text evidence="2">Belongs to the binding-protein-dependent transport system permease family. HisMQ subfamily.</text>
</comment>
<dbReference type="GO" id="GO:0006865">
    <property type="term" value="P:amino acid transport"/>
    <property type="evidence" value="ECO:0007669"/>
    <property type="project" value="UniProtKB-KW"/>
</dbReference>
<dbReference type="InterPro" id="IPR035906">
    <property type="entry name" value="MetI-like_sf"/>
</dbReference>
<dbReference type="AlphaFoldDB" id="A0A553GTK6"/>
<dbReference type="PROSITE" id="PS50928">
    <property type="entry name" value="ABC_TM1"/>
    <property type="match status" value="1"/>
</dbReference>
<dbReference type="Pfam" id="PF00528">
    <property type="entry name" value="BPD_transp_1"/>
    <property type="match status" value="1"/>
</dbReference>
<feature type="transmembrane region" description="Helical" evidence="12">
    <location>
        <begin position="190"/>
        <end position="208"/>
    </location>
</feature>
<comment type="subunit">
    <text evidence="10">The complex is composed of two ATP-binding proteins (GltL), two transmembrane proteins (GltJ and GltK) and a solute-binding protein (GltI).</text>
</comment>
<name>A0A553GTK6_9PSED</name>